<name>A0A7S2PIE4_9STRA</name>
<gene>
    <name evidence="2" type="ORF">SMAR0320_LOCUS9654</name>
</gene>
<organism evidence="2">
    <name type="scientific">Skeletonema marinoi</name>
    <dbReference type="NCBI Taxonomy" id="267567"/>
    <lineage>
        <taxon>Eukaryota</taxon>
        <taxon>Sar</taxon>
        <taxon>Stramenopiles</taxon>
        <taxon>Ochrophyta</taxon>
        <taxon>Bacillariophyta</taxon>
        <taxon>Coscinodiscophyceae</taxon>
        <taxon>Thalassiosirophycidae</taxon>
        <taxon>Thalassiosirales</taxon>
        <taxon>Skeletonemataceae</taxon>
        <taxon>Skeletonema</taxon>
        <taxon>Skeletonema marinoi-dohrnii complex</taxon>
    </lineage>
</organism>
<feature type="chain" id="PRO_5030893907" evidence="1">
    <location>
        <begin position="18"/>
        <end position="343"/>
    </location>
</feature>
<dbReference type="EMBL" id="HBGZ01013452">
    <property type="protein sequence ID" value="CAD9598978.1"/>
    <property type="molecule type" value="Transcribed_RNA"/>
</dbReference>
<keyword evidence="1" id="KW-0732">Signal</keyword>
<dbReference type="PROSITE" id="PS51257">
    <property type="entry name" value="PROKAR_LIPOPROTEIN"/>
    <property type="match status" value="1"/>
</dbReference>
<evidence type="ECO:0000313" key="2">
    <source>
        <dbReference type="EMBL" id="CAD9598978.1"/>
    </source>
</evidence>
<reference evidence="2" key="1">
    <citation type="submission" date="2021-01" db="EMBL/GenBank/DDBJ databases">
        <authorList>
            <person name="Corre E."/>
            <person name="Pelletier E."/>
            <person name="Niang G."/>
            <person name="Scheremetjew M."/>
            <person name="Finn R."/>
            <person name="Kale V."/>
            <person name="Holt S."/>
            <person name="Cochrane G."/>
            <person name="Meng A."/>
            <person name="Brown T."/>
            <person name="Cohen L."/>
        </authorList>
    </citation>
    <scope>NUCLEOTIDE SEQUENCE</scope>
    <source>
        <strain evidence="2">SM1012Den-03</strain>
    </source>
</reference>
<dbReference type="AlphaFoldDB" id="A0A7S2PIE4"/>
<feature type="signal peptide" evidence="1">
    <location>
        <begin position="1"/>
        <end position="17"/>
    </location>
</feature>
<proteinExistence type="predicted"/>
<protein>
    <submittedName>
        <fullName evidence="2">Uncharacterized protein</fullName>
    </submittedName>
</protein>
<evidence type="ECO:0000256" key="1">
    <source>
        <dbReference type="SAM" id="SignalP"/>
    </source>
</evidence>
<accession>A0A7S2PIE4</accession>
<sequence>MILRLFILAVSIGSCSAFLAPTLSAVDRVVQLQATRQNQDDAANDVKAAALDTPQHRRDFLRLSAAIVSSASIFPTMANAEEEFLYKRDEAGADLTSQLFNPDGSLKDPNSVVVAQEKAVNVAFSLPSSPDSVTFNLSTDGSSPSAGSDSAANLKASYKLPTKWNQEATSSLPLYYDSSEGKNGKSCDRITIYSVSAPKNLNMSTLEKASKVGVAKSLFMSDISNGYFDEGVLKADLIGGRTTRKPIQSSSVPEGIDEQVYYEFDLAFAPLSCPDYMEGNKENLGLGFCPYDNIFLVSATVLNADSNEGGTLMVCVVECNKNEWKIGNTDLKRVRSSFIVDRA</sequence>